<comment type="subcellular location">
    <subcellularLocation>
        <location evidence="1">Mitochondrion</location>
    </subcellularLocation>
</comment>
<dbReference type="PANTHER" id="PTHR15751">
    <property type="entry name" value="TRAFFICKING KINESIN-BINDING PROTEIN"/>
    <property type="match status" value="1"/>
</dbReference>
<dbReference type="GO" id="GO:0006605">
    <property type="term" value="P:protein targeting"/>
    <property type="evidence" value="ECO:0007669"/>
    <property type="project" value="TreeGrafter"/>
</dbReference>
<evidence type="ECO:0000256" key="3">
    <source>
        <dbReference type="ARBA" id="ARBA00023128"/>
    </source>
</evidence>
<feature type="domain" description="HAP1 N-terminal" evidence="4">
    <location>
        <begin position="1"/>
        <end position="103"/>
    </location>
</feature>
<evidence type="ECO:0000259" key="4">
    <source>
        <dbReference type="SMART" id="SM01424"/>
    </source>
</evidence>
<dbReference type="GO" id="GO:0017022">
    <property type="term" value="F:myosin binding"/>
    <property type="evidence" value="ECO:0007669"/>
    <property type="project" value="TreeGrafter"/>
</dbReference>
<organism evidence="7">
    <name type="scientific">Schistosoma curassoni</name>
    <dbReference type="NCBI Taxonomy" id="6186"/>
    <lineage>
        <taxon>Eukaryota</taxon>
        <taxon>Metazoa</taxon>
        <taxon>Spiralia</taxon>
        <taxon>Lophotrochozoa</taxon>
        <taxon>Platyhelminthes</taxon>
        <taxon>Trematoda</taxon>
        <taxon>Digenea</taxon>
        <taxon>Strigeidida</taxon>
        <taxon>Schistosomatoidea</taxon>
        <taxon>Schistosomatidae</taxon>
        <taxon>Schistosoma</taxon>
    </lineage>
</organism>
<dbReference type="SMART" id="SM01424">
    <property type="entry name" value="HAP1_N"/>
    <property type="match status" value="1"/>
</dbReference>
<evidence type="ECO:0000256" key="2">
    <source>
        <dbReference type="ARBA" id="ARBA00023054"/>
    </source>
</evidence>
<keyword evidence="2" id="KW-0175">Coiled coil</keyword>
<dbReference type="InterPro" id="IPR051946">
    <property type="entry name" value="Intracell_Traff-Reg"/>
</dbReference>
<keyword evidence="6" id="KW-1185">Reference proteome</keyword>
<name>A0A183K8X4_9TREM</name>
<dbReference type="GO" id="GO:0005739">
    <property type="term" value="C:mitochondrion"/>
    <property type="evidence" value="ECO:0007669"/>
    <property type="project" value="UniProtKB-SubCell"/>
</dbReference>
<gene>
    <name evidence="5" type="ORF">SCUD_LOCUS11455</name>
</gene>
<dbReference type="AlphaFoldDB" id="A0A183K8X4"/>
<dbReference type="GO" id="GO:0031410">
    <property type="term" value="C:cytoplasmic vesicle"/>
    <property type="evidence" value="ECO:0007669"/>
    <property type="project" value="TreeGrafter"/>
</dbReference>
<dbReference type="GO" id="GO:0047496">
    <property type="term" value="P:vesicle transport along microtubule"/>
    <property type="evidence" value="ECO:0007669"/>
    <property type="project" value="TreeGrafter"/>
</dbReference>
<dbReference type="InterPro" id="IPR006933">
    <property type="entry name" value="HAP1_N"/>
</dbReference>
<dbReference type="GO" id="GO:0048311">
    <property type="term" value="P:mitochondrion distribution"/>
    <property type="evidence" value="ECO:0007669"/>
    <property type="project" value="TreeGrafter"/>
</dbReference>
<dbReference type="Pfam" id="PF04849">
    <property type="entry name" value="HAP1_N"/>
    <property type="match status" value="1"/>
</dbReference>
<accession>A0A183K8X4</accession>
<dbReference type="EMBL" id="UZAK01034425">
    <property type="protein sequence ID" value="VDP44692.1"/>
    <property type="molecule type" value="Genomic_DNA"/>
</dbReference>
<evidence type="ECO:0000256" key="1">
    <source>
        <dbReference type="ARBA" id="ARBA00004173"/>
    </source>
</evidence>
<evidence type="ECO:0000313" key="5">
    <source>
        <dbReference type="EMBL" id="VDP44692.1"/>
    </source>
</evidence>
<dbReference type="WBParaSite" id="SCUD_0001145501-mRNA-1">
    <property type="protein sequence ID" value="SCUD_0001145501-mRNA-1"/>
    <property type="gene ID" value="SCUD_0001145501"/>
</dbReference>
<evidence type="ECO:0000313" key="6">
    <source>
        <dbReference type="Proteomes" id="UP000279833"/>
    </source>
</evidence>
<evidence type="ECO:0000313" key="7">
    <source>
        <dbReference type="WBParaSite" id="SCUD_0001145501-mRNA-1"/>
    </source>
</evidence>
<proteinExistence type="predicted"/>
<reference evidence="7" key="1">
    <citation type="submission" date="2016-06" db="UniProtKB">
        <authorList>
            <consortium name="WormBaseParasite"/>
        </authorList>
    </citation>
    <scope>IDENTIFICATION</scope>
</reference>
<dbReference type="PANTHER" id="PTHR15751:SF12">
    <property type="entry name" value="TRAFFICKING KINESIN-BINDING PROTEIN MILT"/>
    <property type="match status" value="1"/>
</dbReference>
<keyword evidence="3" id="KW-0496">Mitochondrion</keyword>
<dbReference type="STRING" id="6186.A0A183K8X4"/>
<dbReference type="Proteomes" id="UP000279833">
    <property type="component" value="Unassembled WGS sequence"/>
</dbReference>
<sequence>MAQTYEDLDAITQLLEEKQTDLELAAKIGKNLLAKNHDLQSRLLETEKNLNARDEVISQLNHNLSVKDNLLRIFLRDSDQITDINDDEVSVLSSGRASPVRSQQGLS</sequence>
<protein>
    <submittedName>
        <fullName evidence="7">HAP1 N-terminal domain-containing protein</fullName>
    </submittedName>
</protein>
<reference evidence="5 6" key="2">
    <citation type="submission" date="2018-11" db="EMBL/GenBank/DDBJ databases">
        <authorList>
            <consortium name="Pathogen Informatics"/>
        </authorList>
    </citation>
    <scope>NUCLEOTIDE SEQUENCE [LARGE SCALE GENOMIC DNA]</scope>
    <source>
        <strain evidence="5">Dakar</strain>
        <strain evidence="6">Dakar, Senegal</strain>
    </source>
</reference>